<proteinExistence type="predicted"/>
<sequence>MTTNTSAPTPDSTPAIGATPGADPCLTLTSPADILAAVPYLVGFHPHHSLIVIGLDHGQAKVVARWNLPLPPETLAPLALLFDREGVTEIVIVGYGPGELVTPAVDEARLLATKTEVHVGEALRAHEGRYWSYVCDVPMCCPAEGTPYDPSTSQIAAEATVRGLVALPDREALERTIAPLTGPVRMAMRRATADAITDVRARLTAATDLDTFAQDFIAQGLARVRSALQTHTEGGRLEDAEAARLGLDLTITRVRDEAWTLMDESHALLWKDLTRRLEPRFTPPAASLLAMAAWRAGNSVQATIAVERALTIDPGYSMANLLMHALQNLLSPSIIRGRLPSPGELDAAMGPTHGAWLLPLVNLLDEEDPQDLPG</sequence>
<dbReference type="Proteomes" id="UP001603978">
    <property type="component" value="Unassembled WGS sequence"/>
</dbReference>
<protein>
    <submittedName>
        <fullName evidence="1">DUF4192 domain-containing protein</fullName>
    </submittedName>
</protein>
<keyword evidence="2" id="KW-1185">Reference proteome</keyword>
<comment type="caution">
    <text evidence="1">The sequence shown here is derived from an EMBL/GenBank/DDBJ whole genome shotgun (WGS) entry which is preliminary data.</text>
</comment>
<organism evidence="1 2">
    <name type="scientific">Nonomuraea marmarensis</name>
    <dbReference type="NCBI Taxonomy" id="3351344"/>
    <lineage>
        <taxon>Bacteria</taxon>
        <taxon>Bacillati</taxon>
        <taxon>Actinomycetota</taxon>
        <taxon>Actinomycetes</taxon>
        <taxon>Streptosporangiales</taxon>
        <taxon>Streptosporangiaceae</taxon>
        <taxon>Nonomuraea</taxon>
    </lineage>
</organism>
<evidence type="ECO:0000313" key="2">
    <source>
        <dbReference type="Proteomes" id="UP001603978"/>
    </source>
</evidence>
<accession>A0ABW7AF74</accession>
<reference evidence="1 2" key="1">
    <citation type="submission" date="2024-10" db="EMBL/GenBank/DDBJ databases">
        <authorList>
            <person name="Topkara A.R."/>
            <person name="Saygin H."/>
        </authorList>
    </citation>
    <scope>NUCLEOTIDE SEQUENCE [LARGE SCALE GENOMIC DNA]</scope>
    <source>
        <strain evidence="1 2">M3C6</strain>
    </source>
</reference>
<dbReference type="EMBL" id="JBICRM010000013">
    <property type="protein sequence ID" value="MFG1706007.1"/>
    <property type="molecule type" value="Genomic_DNA"/>
</dbReference>
<dbReference type="Pfam" id="PF13830">
    <property type="entry name" value="DUF4192"/>
    <property type="match status" value="1"/>
</dbReference>
<dbReference type="InterPro" id="IPR025447">
    <property type="entry name" value="DUF4192"/>
</dbReference>
<dbReference type="RefSeq" id="WP_393168467.1">
    <property type="nucleotide sequence ID" value="NZ_JBICRM010000013.1"/>
</dbReference>
<evidence type="ECO:0000313" key="1">
    <source>
        <dbReference type="EMBL" id="MFG1706007.1"/>
    </source>
</evidence>
<name>A0ABW7AF74_9ACTN</name>
<gene>
    <name evidence="1" type="ORF">ACFLIM_22700</name>
</gene>